<dbReference type="Pfam" id="PF13386">
    <property type="entry name" value="DsbD_2"/>
    <property type="match status" value="1"/>
</dbReference>
<feature type="transmembrane region" description="Helical" evidence="1">
    <location>
        <begin position="201"/>
        <end position="220"/>
    </location>
</feature>
<name>A0A2S8F6X2_9BACT</name>
<sequence>MEAISIALVVLTASLVGSGHCVGMCGPFALIASRSESSSWLAGVWQLASYHAGRLMTYLLLGLIAGWTGSLVDAGGDLLGWQRLAAWVTGSVMIAYGLFALLHLSRVGSVHFPLSQSLGKFIQKGYRWSNQLSGAWRSLMIGGITAWLPCGWLYAFVLIALGTSNPLLGPGVMLVFWIGTLPLLSVFVLGIHRLSENWKRWIPTATALLLIVSGCFTITVRASAMFDDLKADLAGKGSTVEAVNAAREATLPCCHPGNTCD</sequence>
<dbReference type="RefSeq" id="WP_105359097.1">
    <property type="nucleotide sequence ID" value="NZ_PUIB01000026.1"/>
</dbReference>
<evidence type="ECO:0000313" key="3">
    <source>
        <dbReference type="EMBL" id="PQO27895.1"/>
    </source>
</evidence>
<dbReference type="PANTHER" id="PTHR42208">
    <property type="entry name" value="HEAVY METAL TRANSPORTER-RELATED"/>
    <property type="match status" value="1"/>
</dbReference>
<accession>A0A2S8F6X2</accession>
<keyword evidence="1" id="KW-0472">Membrane</keyword>
<feature type="transmembrane region" description="Helical" evidence="1">
    <location>
        <begin position="139"/>
        <end position="161"/>
    </location>
</feature>
<dbReference type="PANTHER" id="PTHR42208:SF1">
    <property type="entry name" value="HEAVY METAL TRANSPORTER"/>
    <property type="match status" value="1"/>
</dbReference>
<keyword evidence="1" id="KW-1133">Transmembrane helix</keyword>
<reference evidence="3 4" key="1">
    <citation type="submission" date="2018-02" db="EMBL/GenBank/DDBJ databases">
        <title>Comparative genomes isolates from brazilian mangrove.</title>
        <authorList>
            <person name="Araujo J.E."/>
            <person name="Taketani R.G."/>
            <person name="Silva M.C.P."/>
            <person name="Loureco M.V."/>
            <person name="Andreote F.D."/>
        </authorList>
    </citation>
    <scope>NUCLEOTIDE SEQUENCE [LARGE SCALE GENOMIC DNA]</scope>
    <source>
        <strain evidence="3 4">NAP PRIS-MGV</strain>
    </source>
</reference>
<dbReference type="AlphaFoldDB" id="A0A2S8F6X2"/>
<evidence type="ECO:0000313" key="4">
    <source>
        <dbReference type="Proteomes" id="UP000239388"/>
    </source>
</evidence>
<protein>
    <submittedName>
        <fullName evidence="3">Sulfite exporter TauE/SafE family protein</fullName>
    </submittedName>
</protein>
<evidence type="ECO:0000256" key="1">
    <source>
        <dbReference type="SAM" id="Phobius"/>
    </source>
</evidence>
<proteinExistence type="predicted"/>
<dbReference type="Proteomes" id="UP000239388">
    <property type="component" value="Unassembled WGS sequence"/>
</dbReference>
<feature type="transmembrane region" description="Helical" evidence="1">
    <location>
        <begin position="6"/>
        <end position="31"/>
    </location>
</feature>
<feature type="transmembrane region" description="Helical" evidence="1">
    <location>
        <begin position="52"/>
        <end position="72"/>
    </location>
</feature>
<feature type="domain" description="Urease accessory protein UreH-like transmembrane" evidence="2">
    <location>
        <begin position="10"/>
        <end position="214"/>
    </location>
</feature>
<keyword evidence="1" id="KW-0812">Transmembrane</keyword>
<gene>
    <name evidence="3" type="ORF">C5Y98_26585</name>
</gene>
<dbReference type="InterPro" id="IPR039447">
    <property type="entry name" value="UreH-like_TM_dom"/>
</dbReference>
<evidence type="ECO:0000259" key="2">
    <source>
        <dbReference type="Pfam" id="PF13386"/>
    </source>
</evidence>
<dbReference type="OrthoDB" id="9800141at2"/>
<comment type="caution">
    <text evidence="3">The sequence shown here is derived from an EMBL/GenBank/DDBJ whole genome shotgun (WGS) entry which is preliminary data.</text>
</comment>
<feature type="transmembrane region" description="Helical" evidence="1">
    <location>
        <begin position="84"/>
        <end position="104"/>
    </location>
</feature>
<organism evidence="3 4">
    <name type="scientific">Blastopirellula marina</name>
    <dbReference type="NCBI Taxonomy" id="124"/>
    <lineage>
        <taxon>Bacteria</taxon>
        <taxon>Pseudomonadati</taxon>
        <taxon>Planctomycetota</taxon>
        <taxon>Planctomycetia</taxon>
        <taxon>Pirellulales</taxon>
        <taxon>Pirellulaceae</taxon>
        <taxon>Blastopirellula</taxon>
    </lineage>
</organism>
<dbReference type="EMBL" id="PUIB01000026">
    <property type="protein sequence ID" value="PQO27895.1"/>
    <property type="molecule type" value="Genomic_DNA"/>
</dbReference>
<feature type="transmembrane region" description="Helical" evidence="1">
    <location>
        <begin position="167"/>
        <end position="189"/>
    </location>
</feature>